<keyword evidence="1" id="KW-1133">Transmembrane helix</keyword>
<gene>
    <name evidence="2" type="ORF">GEM_3316</name>
</gene>
<name>A0A9W3K2B8_BURCE</name>
<dbReference type="InterPro" id="IPR052962">
    <property type="entry name" value="AA_Transporter_AGT"/>
</dbReference>
<dbReference type="PANTHER" id="PTHR47547">
    <property type="match status" value="1"/>
</dbReference>
<sequence length="196" mass="21579">MWFNLGVSFVFMFFFRGWGTLAAVISVATVISFLTGPVSVMALRTHAADLPRPLRIAGMPIVAPFAFVCASLVLYWACWPLTGQIILLIVAALPIYLYYQSKSGWADFRAELRSAWWLLAYLPVMALLSLCGEQAFGGYGIIPDGWDLFAVVIVALAFYRRGVASGRRTTYLREYATVQRAGSAEDDTPLPVTHAG</sequence>
<dbReference type="EMBL" id="CP003775">
    <property type="protein sequence ID" value="AFQ49709.1"/>
    <property type="molecule type" value="Genomic_DNA"/>
</dbReference>
<dbReference type="AlphaFoldDB" id="A0A9W3K2B8"/>
<dbReference type="PANTHER" id="PTHR47547:SF1">
    <property type="entry name" value="ASPARTATE-PROTON SYMPORTER"/>
    <property type="match status" value="1"/>
</dbReference>
<reference evidence="2 3" key="1">
    <citation type="journal article" date="2012" name="J. Bacteriol.">
        <title>Complete Genome Sequence of Burkholderia sp. Strain GG4, a Betaproteobacterium That Reduces 3-Oxo-N-Acylhomoserine Lactones and Produces Different N-Acylhomoserine Lactones.</title>
        <authorList>
            <person name="Hong K.W."/>
            <person name="Koh C.L."/>
            <person name="Sam C.K."/>
            <person name="Yin W.F."/>
            <person name="Chan K.G."/>
        </authorList>
    </citation>
    <scope>NUCLEOTIDE SEQUENCE [LARGE SCALE GENOMIC DNA]</scope>
    <source>
        <strain evidence="2 3">GG4</strain>
    </source>
</reference>
<feature type="transmembrane region" description="Helical" evidence="1">
    <location>
        <begin position="20"/>
        <end position="42"/>
    </location>
</feature>
<keyword evidence="1" id="KW-0472">Membrane</keyword>
<evidence type="ECO:0000313" key="2">
    <source>
        <dbReference type="EMBL" id="AFQ49709.1"/>
    </source>
</evidence>
<evidence type="ECO:0008006" key="4">
    <source>
        <dbReference type="Google" id="ProtNLM"/>
    </source>
</evidence>
<feature type="transmembrane region" description="Helical" evidence="1">
    <location>
        <begin position="54"/>
        <end position="75"/>
    </location>
</feature>
<feature type="transmembrane region" description="Helical" evidence="1">
    <location>
        <begin position="136"/>
        <end position="159"/>
    </location>
</feature>
<keyword evidence="1" id="KW-0812">Transmembrane</keyword>
<protein>
    <recommendedName>
        <fullName evidence="4">Amino acid permease-associated region</fullName>
    </recommendedName>
</protein>
<evidence type="ECO:0000256" key="1">
    <source>
        <dbReference type="SAM" id="Phobius"/>
    </source>
</evidence>
<dbReference type="Gene3D" id="1.20.1740.10">
    <property type="entry name" value="Amino acid/polyamine transporter I"/>
    <property type="match status" value="1"/>
</dbReference>
<accession>A0A9W3K2B8</accession>
<proteinExistence type="predicted"/>
<feature type="transmembrane region" description="Helical" evidence="1">
    <location>
        <begin position="111"/>
        <end position="130"/>
    </location>
</feature>
<dbReference type="KEGG" id="bct:GEM_3316"/>
<evidence type="ECO:0000313" key="3">
    <source>
        <dbReference type="Proteomes" id="UP000032866"/>
    </source>
</evidence>
<feature type="transmembrane region" description="Helical" evidence="1">
    <location>
        <begin position="81"/>
        <end position="99"/>
    </location>
</feature>
<dbReference type="Proteomes" id="UP000032866">
    <property type="component" value="Chromosome 2"/>
</dbReference>
<organism evidence="2 3">
    <name type="scientific">Burkholderia cepacia GG4</name>
    <dbReference type="NCBI Taxonomy" id="1009846"/>
    <lineage>
        <taxon>Bacteria</taxon>
        <taxon>Pseudomonadati</taxon>
        <taxon>Pseudomonadota</taxon>
        <taxon>Betaproteobacteria</taxon>
        <taxon>Burkholderiales</taxon>
        <taxon>Burkholderiaceae</taxon>
        <taxon>Burkholderia</taxon>
        <taxon>Burkholderia cepacia complex</taxon>
    </lineage>
</organism>